<dbReference type="SUPFAM" id="SSF52540">
    <property type="entry name" value="P-loop containing nucleoside triphosphate hydrolases"/>
    <property type="match status" value="1"/>
</dbReference>
<accession>A0ABY8F6D6</accession>
<feature type="domain" description="ABC transporter" evidence="5">
    <location>
        <begin position="2"/>
        <end position="237"/>
    </location>
</feature>
<evidence type="ECO:0000256" key="2">
    <source>
        <dbReference type="ARBA" id="ARBA00022448"/>
    </source>
</evidence>
<reference evidence="6 7" key="1">
    <citation type="submission" date="2023-03" db="EMBL/GenBank/DDBJ databases">
        <title>Roseibium porphyridii sp. nov. and Roseibium rhodosorbium sp. nov. isolated from marine algae, Porphyridium cruentum and Rhodosorus marinus, respectively.</title>
        <authorList>
            <person name="Lee M.W."/>
            <person name="Choi B.J."/>
            <person name="Lee J.K."/>
            <person name="Choi D.G."/>
            <person name="Baek J.H."/>
            <person name="Bayburt H."/>
            <person name="Kim J.M."/>
            <person name="Han D.M."/>
            <person name="Kim K.H."/>
            <person name="Jeon C.O."/>
        </authorList>
    </citation>
    <scope>NUCLEOTIDE SEQUENCE [LARGE SCALE GENOMIC DNA]</scope>
    <source>
        <strain evidence="6 7">KMA01</strain>
    </source>
</reference>
<name>A0ABY8F6D6_9HYPH</name>
<comment type="similarity">
    <text evidence="1">Belongs to the ABC transporter superfamily.</text>
</comment>
<dbReference type="EMBL" id="CP120863">
    <property type="protein sequence ID" value="WFE90974.1"/>
    <property type="molecule type" value="Genomic_DNA"/>
</dbReference>
<dbReference type="GO" id="GO:0005524">
    <property type="term" value="F:ATP binding"/>
    <property type="evidence" value="ECO:0007669"/>
    <property type="project" value="UniProtKB-KW"/>
</dbReference>
<organism evidence="6 7">
    <name type="scientific">Roseibium porphyridii</name>
    <dbReference type="NCBI Taxonomy" id="2866279"/>
    <lineage>
        <taxon>Bacteria</taxon>
        <taxon>Pseudomonadati</taxon>
        <taxon>Pseudomonadota</taxon>
        <taxon>Alphaproteobacteria</taxon>
        <taxon>Hyphomicrobiales</taxon>
        <taxon>Stappiaceae</taxon>
        <taxon>Roseibium</taxon>
    </lineage>
</organism>
<dbReference type="SMART" id="SM00382">
    <property type="entry name" value="AAA"/>
    <property type="match status" value="1"/>
</dbReference>
<gene>
    <name evidence="6" type="ORF">K1718_06385</name>
</gene>
<keyword evidence="3" id="KW-0547">Nucleotide-binding</keyword>
<dbReference type="PANTHER" id="PTHR43776:SF7">
    <property type="entry name" value="D,D-DIPEPTIDE TRANSPORT ATP-BINDING PROTEIN DDPF-RELATED"/>
    <property type="match status" value="1"/>
</dbReference>
<evidence type="ECO:0000313" key="7">
    <source>
        <dbReference type="Proteomes" id="UP001209803"/>
    </source>
</evidence>
<keyword evidence="7" id="KW-1185">Reference proteome</keyword>
<dbReference type="InterPro" id="IPR027417">
    <property type="entry name" value="P-loop_NTPase"/>
</dbReference>
<dbReference type="PANTHER" id="PTHR43776">
    <property type="entry name" value="TRANSPORT ATP-BINDING PROTEIN"/>
    <property type="match status" value="1"/>
</dbReference>
<evidence type="ECO:0000256" key="1">
    <source>
        <dbReference type="ARBA" id="ARBA00005417"/>
    </source>
</evidence>
<evidence type="ECO:0000256" key="3">
    <source>
        <dbReference type="ARBA" id="ARBA00022741"/>
    </source>
</evidence>
<dbReference type="InterPro" id="IPR017871">
    <property type="entry name" value="ABC_transporter-like_CS"/>
</dbReference>
<dbReference type="Pfam" id="PF00005">
    <property type="entry name" value="ABC_tran"/>
    <property type="match status" value="1"/>
</dbReference>
<dbReference type="InterPro" id="IPR050319">
    <property type="entry name" value="ABC_transp_ATP-bind"/>
</dbReference>
<dbReference type="PROSITE" id="PS50893">
    <property type="entry name" value="ABC_TRANSPORTER_2"/>
    <property type="match status" value="1"/>
</dbReference>
<dbReference type="InterPro" id="IPR003593">
    <property type="entry name" value="AAA+_ATPase"/>
</dbReference>
<protein>
    <submittedName>
        <fullName evidence="6">ATP-binding cassette domain-containing protein</fullName>
    </submittedName>
</protein>
<dbReference type="RefSeq" id="WP_173005907.1">
    <property type="nucleotide sequence ID" value="NZ_CP120863.1"/>
</dbReference>
<dbReference type="Gene3D" id="3.40.50.300">
    <property type="entry name" value="P-loop containing nucleotide triphosphate hydrolases"/>
    <property type="match status" value="1"/>
</dbReference>
<dbReference type="Proteomes" id="UP001209803">
    <property type="component" value="Chromosome"/>
</dbReference>
<keyword evidence="4 6" id="KW-0067">ATP-binding</keyword>
<evidence type="ECO:0000313" key="6">
    <source>
        <dbReference type="EMBL" id="WFE90974.1"/>
    </source>
</evidence>
<sequence>MLSVTKFSKRYYGRTILRDISLTIGQGEVVGLIGRSGAGKSTLARCLVGLEKPSTGDIRLNGASIVPGKGSARRKLQYLWQDPVQSLSPYLSAHGAVMEALNGFAIGAPNSRKSNASAYLNDLGVTPDMQARRPHALSGGQCQRVALARAIAADPQVLILDEPLSALDFSTRVQAIEMLQKLHQDTGLAMLIVSHDLAPLQHLASRILVLDDAQIVEDIPMKHFAERAAHKLSRAYIRTLATDPATEHIDGNLPSD</sequence>
<dbReference type="PROSITE" id="PS00211">
    <property type="entry name" value="ABC_TRANSPORTER_1"/>
    <property type="match status" value="1"/>
</dbReference>
<dbReference type="InterPro" id="IPR003439">
    <property type="entry name" value="ABC_transporter-like_ATP-bd"/>
</dbReference>
<dbReference type="CDD" id="cd03257">
    <property type="entry name" value="ABC_NikE_OppD_transporters"/>
    <property type="match status" value="1"/>
</dbReference>
<proteinExistence type="inferred from homology"/>
<keyword evidence="2" id="KW-0813">Transport</keyword>
<evidence type="ECO:0000259" key="5">
    <source>
        <dbReference type="PROSITE" id="PS50893"/>
    </source>
</evidence>
<evidence type="ECO:0000256" key="4">
    <source>
        <dbReference type="ARBA" id="ARBA00022840"/>
    </source>
</evidence>